<name>A0A9P9JPC1_FUSSL</name>
<comment type="caution">
    <text evidence="2">The sequence shown here is derived from an EMBL/GenBank/DDBJ whole genome shotgun (WGS) entry which is preliminary data.</text>
</comment>
<accession>A0A9P9JPC1</accession>
<feature type="region of interest" description="Disordered" evidence="1">
    <location>
        <begin position="1"/>
        <end position="134"/>
    </location>
</feature>
<evidence type="ECO:0000313" key="3">
    <source>
        <dbReference type="Proteomes" id="UP000736672"/>
    </source>
</evidence>
<evidence type="ECO:0000256" key="1">
    <source>
        <dbReference type="SAM" id="MobiDB-lite"/>
    </source>
</evidence>
<feature type="compositionally biased region" description="Polar residues" evidence="1">
    <location>
        <begin position="175"/>
        <end position="204"/>
    </location>
</feature>
<reference evidence="2" key="1">
    <citation type="journal article" date="2021" name="Nat. Commun.">
        <title>Genetic determinants of endophytism in the Arabidopsis root mycobiome.</title>
        <authorList>
            <person name="Mesny F."/>
            <person name="Miyauchi S."/>
            <person name="Thiergart T."/>
            <person name="Pickel B."/>
            <person name="Atanasova L."/>
            <person name="Karlsson M."/>
            <person name="Huettel B."/>
            <person name="Barry K.W."/>
            <person name="Haridas S."/>
            <person name="Chen C."/>
            <person name="Bauer D."/>
            <person name="Andreopoulos W."/>
            <person name="Pangilinan J."/>
            <person name="LaButti K."/>
            <person name="Riley R."/>
            <person name="Lipzen A."/>
            <person name="Clum A."/>
            <person name="Drula E."/>
            <person name="Henrissat B."/>
            <person name="Kohler A."/>
            <person name="Grigoriev I.V."/>
            <person name="Martin F.M."/>
            <person name="Hacquard S."/>
        </authorList>
    </citation>
    <scope>NUCLEOTIDE SEQUENCE</scope>
    <source>
        <strain evidence="2">FSSC 5 MPI-SDFR-AT-0091</strain>
    </source>
</reference>
<protein>
    <submittedName>
        <fullName evidence="2">Uncharacterized protein</fullName>
    </submittedName>
</protein>
<feature type="compositionally biased region" description="Low complexity" evidence="1">
    <location>
        <begin position="156"/>
        <end position="167"/>
    </location>
</feature>
<evidence type="ECO:0000313" key="2">
    <source>
        <dbReference type="EMBL" id="KAH7232542.1"/>
    </source>
</evidence>
<dbReference type="AlphaFoldDB" id="A0A9P9JPC1"/>
<sequence>MTRRILSCQGKCSLGQPSTPKEEPDTQTASTIYQIPFSPSAGLIRKSSQSPPPADSASIKRERSGQPVTHARNQSFRSSQSSLYGYSSEDDSDSSSSTSGSDSDDSSCSDSEHSSPGAAQEYVLSHDHRFQSSRPELLKSSLDSLDAWMKSARYVLPPDDSLPSGSDSGHHTGRRATTASTGLSQSSPRSDTSTWPAHSTFTVPPDTSNACCNTTCGPSKTLSVIYGATT</sequence>
<organism evidence="2 3">
    <name type="scientific">Fusarium solani</name>
    <name type="common">Filamentous fungus</name>
    <dbReference type="NCBI Taxonomy" id="169388"/>
    <lineage>
        <taxon>Eukaryota</taxon>
        <taxon>Fungi</taxon>
        <taxon>Dikarya</taxon>
        <taxon>Ascomycota</taxon>
        <taxon>Pezizomycotina</taxon>
        <taxon>Sordariomycetes</taxon>
        <taxon>Hypocreomycetidae</taxon>
        <taxon>Hypocreales</taxon>
        <taxon>Nectriaceae</taxon>
        <taxon>Fusarium</taxon>
        <taxon>Fusarium solani species complex</taxon>
    </lineage>
</organism>
<feature type="region of interest" description="Disordered" evidence="1">
    <location>
        <begin position="155"/>
        <end position="204"/>
    </location>
</feature>
<gene>
    <name evidence="2" type="ORF">B0J15DRAFT_572607</name>
</gene>
<dbReference type="EMBL" id="JAGTJS010000029">
    <property type="protein sequence ID" value="KAH7232542.1"/>
    <property type="molecule type" value="Genomic_DNA"/>
</dbReference>
<dbReference type="Proteomes" id="UP000736672">
    <property type="component" value="Unassembled WGS sequence"/>
</dbReference>
<feature type="compositionally biased region" description="Low complexity" evidence="1">
    <location>
        <begin position="74"/>
        <end position="87"/>
    </location>
</feature>
<proteinExistence type="predicted"/>
<keyword evidence="3" id="KW-1185">Reference proteome</keyword>